<evidence type="ECO:0000313" key="3">
    <source>
        <dbReference type="EMBL" id="SCE71114.1"/>
    </source>
</evidence>
<accession>A0A1C4UHG4</accession>
<reference evidence="4" key="1">
    <citation type="submission" date="2016-06" db="EMBL/GenBank/DDBJ databases">
        <authorList>
            <person name="Varghese N."/>
            <person name="Submissions Spin"/>
        </authorList>
    </citation>
    <scope>NUCLEOTIDE SEQUENCE [LARGE SCALE GENOMIC DNA]</scope>
    <source>
        <strain evidence="4">DSM 43909</strain>
    </source>
</reference>
<dbReference type="Proteomes" id="UP000198242">
    <property type="component" value="Chromosome I"/>
</dbReference>
<evidence type="ECO:0000256" key="2">
    <source>
        <dbReference type="SAM" id="SignalP"/>
    </source>
</evidence>
<feature type="signal peptide" evidence="2">
    <location>
        <begin position="1"/>
        <end position="37"/>
    </location>
</feature>
<keyword evidence="4" id="KW-1185">Reference proteome</keyword>
<feature type="compositionally biased region" description="Low complexity" evidence="1">
    <location>
        <begin position="48"/>
        <end position="90"/>
    </location>
</feature>
<keyword evidence="2" id="KW-0732">Signal</keyword>
<protein>
    <recommendedName>
        <fullName evidence="5">Lipoprotein</fullName>
    </recommendedName>
</protein>
<evidence type="ECO:0000313" key="4">
    <source>
        <dbReference type="Proteomes" id="UP000198242"/>
    </source>
</evidence>
<feature type="region of interest" description="Disordered" evidence="1">
    <location>
        <begin position="1"/>
        <end position="22"/>
    </location>
</feature>
<dbReference type="AlphaFoldDB" id="A0A1C4UHG4"/>
<organism evidence="3 4">
    <name type="scientific">Micromonospora viridifaciens</name>
    <dbReference type="NCBI Taxonomy" id="1881"/>
    <lineage>
        <taxon>Bacteria</taxon>
        <taxon>Bacillati</taxon>
        <taxon>Actinomycetota</taxon>
        <taxon>Actinomycetes</taxon>
        <taxon>Micromonosporales</taxon>
        <taxon>Micromonosporaceae</taxon>
        <taxon>Micromonospora</taxon>
    </lineage>
</organism>
<name>A0A1C4UHG4_MICVI</name>
<gene>
    <name evidence="3" type="ORF">GA0074695_0493</name>
</gene>
<evidence type="ECO:0000256" key="1">
    <source>
        <dbReference type="SAM" id="MobiDB-lite"/>
    </source>
</evidence>
<proteinExistence type="predicted"/>
<evidence type="ECO:0008006" key="5">
    <source>
        <dbReference type="Google" id="ProtNLM"/>
    </source>
</evidence>
<dbReference type="RefSeq" id="WP_407937821.1">
    <property type="nucleotide sequence ID" value="NZ_LT607411.1"/>
</dbReference>
<feature type="chain" id="PRO_5008704836" description="Lipoprotein" evidence="2">
    <location>
        <begin position="38"/>
        <end position="186"/>
    </location>
</feature>
<feature type="region of interest" description="Disordered" evidence="1">
    <location>
        <begin position="48"/>
        <end position="94"/>
    </location>
</feature>
<sequence>MPPIPPRPVTCPGSSRPARPRAPRAVSAALLALLALAACGTPPELREPVAATATAAPTSTVTPTPTATPTAPAAPTTRIRTPTAAPSAAPCGSGPSADRVVALLRGNARVLPRDARVTVRRGPLCAEGWQYTVLAVTGHEELQVVTRGKPAALELVTAGTDVCSAEVRAAGPPGIRTLACDGVPGA</sequence>
<dbReference type="EMBL" id="LT607411">
    <property type="protein sequence ID" value="SCE71114.1"/>
    <property type="molecule type" value="Genomic_DNA"/>
</dbReference>